<feature type="region of interest" description="Disordered" evidence="1">
    <location>
        <begin position="1"/>
        <end position="24"/>
    </location>
</feature>
<dbReference type="EMBL" id="CAJNDS010002100">
    <property type="protein sequence ID" value="CAE7326024.1"/>
    <property type="molecule type" value="Genomic_DNA"/>
</dbReference>
<keyword evidence="2" id="KW-0472">Membrane</keyword>
<dbReference type="OrthoDB" id="429645at2759"/>
<feature type="transmembrane region" description="Helical" evidence="2">
    <location>
        <begin position="165"/>
        <end position="186"/>
    </location>
</feature>
<evidence type="ECO:0000313" key="3">
    <source>
        <dbReference type="EMBL" id="CAE7326024.1"/>
    </source>
</evidence>
<feature type="compositionally biased region" description="Basic and acidic residues" evidence="1">
    <location>
        <begin position="1"/>
        <end position="10"/>
    </location>
</feature>
<comment type="caution">
    <text evidence="3">The sequence shown here is derived from an EMBL/GenBank/DDBJ whole genome shotgun (WGS) entry which is preliminary data.</text>
</comment>
<keyword evidence="2" id="KW-0812">Transmembrane</keyword>
<gene>
    <name evidence="3" type="ORF">SNAT2548_LOCUS17067</name>
</gene>
<keyword evidence="2" id="KW-1133">Transmembrane helix</keyword>
<accession>A0A812P2F5</accession>
<reference evidence="3" key="1">
    <citation type="submission" date="2021-02" db="EMBL/GenBank/DDBJ databases">
        <authorList>
            <person name="Dougan E. K."/>
            <person name="Rhodes N."/>
            <person name="Thang M."/>
            <person name="Chan C."/>
        </authorList>
    </citation>
    <scope>NUCLEOTIDE SEQUENCE</scope>
</reference>
<evidence type="ECO:0000256" key="1">
    <source>
        <dbReference type="SAM" id="MobiDB-lite"/>
    </source>
</evidence>
<protein>
    <submittedName>
        <fullName evidence="3">Uncharacterized protein</fullName>
    </submittedName>
</protein>
<dbReference type="AlphaFoldDB" id="A0A812P2F5"/>
<organism evidence="3 4">
    <name type="scientific">Symbiodinium natans</name>
    <dbReference type="NCBI Taxonomy" id="878477"/>
    <lineage>
        <taxon>Eukaryota</taxon>
        <taxon>Sar</taxon>
        <taxon>Alveolata</taxon>
        <taxon>Dinophyceae</taxon>
        <taxon>Suessiales</taxon>
        <taxon>Symbiodiniaceae</taxon>
        <taxon>Symbiodinium</taxon>
    </lineage>
</organism>
<dbReference type="Proteomes" id="UP000604046">
    <property type="component" value="Unassembled WGS sequence"/>
</dbReference>
<name>A0A812P2F5_9DINO</name>
<keyword evidence="4" id="KW-1185">Reference proteome</keyword>
<evidence type="ECO:0000313" key="4">
    <source>
        <dbReference type="Proteomes" id="UP000604046"/>
    </source>
</evidence>
<sequence length="312" mass="33462">MVKDTPEAKRRPSGTSRVRFDPAAEQSQAAEVGLKDHNERLSDIARRLCNGVEAQEERALQWARLLDSALNYKLPWKDREVRLRVLYHCLYGLADAKALPSVPTALLTQPCSVEGADKRVQANIESLRISLPEALKQVSTQRHPGAYFLLTCHLGKERLPACQGFPWLTFGVILLLLGVLCGPGRAETPVALPAQGWAEVSLPAPTGAAQTAAVAPLLVAGALLVTLRRVTSSRAQDWSLLLCLGMLSIGAANRDVRVGQENASFSASCFASCEDASRAPSLSLPVAREPLGVVCLRTPANGSSSAVLGSRR</sequence>
<feature type="transmembrane region" description="Helical" evidence="2">
    <location>
        <begin position="206"/>
        <end position="227"/>
    </location>
</feature>
<evidence type="ECO:0000256" key="2">
    <source>
        <dbReference type="SAM" id="Phobius"/>
    </source>
</evidence>
<proteinExistence type="predicted"/>